<evidence type="ECO:0000313" key="2">
    <source>
        <dbReference type="Proteomes" id="UP001151760"/>
    </source>
</evidence>
<reference evidence="1" key="2">
    <citation type="submission" date="2022-01" db="EMBL/GenBank/DDBJ databases">
        <authorList>
            <person name="Yamashiro T."/>
            <person name="Shiraishi A."/>
            <person name="Satake H."/>
            <person name="Nakayama K."/>
        </authorList>
    </citation>
    <scope>NUCLEOTIDE SEQUENCE</scope>
</reference>
<proteinExistence type="predicted"/>
<name>A0ABQ5FZ79_9ASTR</name>
<evidence type="ECO:0000313" key="1">
    <source>
        <dbReference type="EMBL" id="GJT68675.1"/>
    </source>
</evidence>
<dbReference type="EMBL" id="BQNB010017920">
    <property type="protein sequence ID" value="GJT68675.1"/>
    <property type="molecule type" value="Genomic_DNA"/>
</dbReference>
<comment type="caution">
    <text evidence="1">The sequence shown here is derived from an EMBL/GenBank/DDBJ whole genome shotgun (WGS) entry which is preliminary data.</text>
</comment>
<sequence>MVRTNKSFLQVQRNKVIALMNLLNQLSESLKSVIDMGSSAAVDGLVMETPAQTHSLMQRIRGSWMVHW</sequence>
<dbReference type="Proteomes" id="UP001151760">
    <property type="component" value="Unassembled WGS sequence"/>
</dbReference>
<keyword evidence="2" id="KW-1185">Reference proteome</keyword>
<gene>
    <name evidence="1" type="ORF">Tco_1020155</name>
</gene>
<reference evidence="1" key="1">
    <citation type="journal article" date="2022" name="Int. J. Mol. Sci.">
        <title>Draft Genome of Tanacetum Coccineum: Genomic Comparison of Closely Related Tanacetum-Family Plants.</title>
        <authorList>
            <person name="Yamashiro T."/>
            <person name="Shiraishi A."/>
            <person name="Nakayama K."/>
            <person name="Satake H."/>
        </authorList>
    </citation>
    <scope>NUCLEOTIDE SEQUENCE</scope>
</reference>
<organism evidence="1 2">
    <name type="scientific">Tanacetum coccineum</name>
    <dbReference type="NCBI Taxonomy" id="301880"/>
    <lineage>
        <taxon>Eukaryota</taxon>
        <taxon>Viridiplantae</taxon>
        <taxon>Streptophyta</taxon>
        <taxon>Embryophyta</taxon>
        <taxon>Tracheophyta</taxon>
        <taxon>Spermatophyta</taxon>
        <taxon>Magnoliopsida</taxon>
        <taxon>eudicotyledons</taxon>
        <taxon>Gunneridae</taxon>
        <taxon>Pentapetalae</taxon>
        <taxon>asterids</taxon>
        <taxon>campanulids</taxon>
        <taxon>Asterales</taxon>
        <taxon>Asteraceae</taxon>
        <taxon>Asteroideae</taxon>
        <taxon>Anthemideae</taxon>
        <taxon>Anthemidinae</taxon>
        <taxon>Tanacetum</taxon>
    </lineage>
</organism>
<accession>A0ABQ5FZ79</accession>
<protein>
    <submittedName>
        <fullName evidence="1">Uncharacterized protein</fullName>
    </submittedName>
</protein>